<evidence type="ECO:0000313" key="8">
    <source>
        <dbReference type="EMBL" id="RNG30679.1"/>
    </source>
</evidence>
<evidence type="ECO:0000259" key="7">
    <source>
        <dbReference type="SMART" id="SM00079"/>
    </source>
</evidence>
<dbReference type="SUPFAM" id="SSF53850">
    <property type="entry name" value="Periplasmic binding protein-like II"/>
    <property type="match status" value="1"/>
</dbReference>
<feature type="chain" id="PRO_5018255335" evidence="5">
    <location>
        <begin position="30"/>
        <end position="264"/>
    </location>
</feature>
<dbReference type="GO" id="GO:0030313">
    <property type="term" value="C:cell envelope"/>
    <property type="evidence" value="ECO:0007669"/>
    <property type="project" value="UniProtKB-SubCell"/>
</dbReference>
<protein>
    <submittedName>
        <fullName evidence="8">Amino acid ABC transporter substrate-binding protein</fullName>
    </submittedName>
</protein>
<dbReference type="PANTHER" id="PTHR35936:SF17">
    <property type="entry name" value="ARGININE-BINDING EXTRACELLULAR PROTEIN ARTP"/>
    <property type="match status" value="1"/>
</dbReference>
<dbReference type="GO" id="GO:0016020">
    <property type="term" value="C:membrane"/>
    <property type="evidence" value="ECO:0007669"/>
    <property type="project" value="InterPro"/>
</dbReference>
<reference evidence="8 9" key="1">
    <citation type="submission" date="2018-11" db="EMBL/GenBank/DDBJ databases">
        <title>The Potential of Streptomyces as Biocontrol Agents against the Tomato grey mould, Botrytis cinerea (Gray mold) Frontiers in Microbiology.</title>
        <authorList>
            <person name="Li D."/>
        </authorList>
    </citation>
    <scope>NUCLEOTIDE SEQUENCE [LARGE SCALE GENOMIC DNA]</scope>
    <source>
        <strain evidence="8 9">NEAU-LD23</strain>
    </source>
</reference>
<sequence length="264" mass="28255">MSARSALPAIATAAAAALLIGCTSTEPSASGGPDISLVKSGKLTTCTHLPYPPFQSRQGKKIVGFDVDLVDLVASELKVKQEIVDTPFEGIQSGEDLNTSTCDVAAAGMTITAVREKNLDFSRPYFEATQALLTRKGKPYRTLADLKGKRLAVQQGTTGETYAQKRAVGATLVQFEDLGLLVSAVKTGQVAAGINDNGVLYDFVKDNPDTDVTAEFSTGEKYGIAVRTGNDALRKKINQVLADAKKDGRYDRIYRKWFGTAPRS</sequence>
<keyword evidence="9" id="KW-1185">Reference proteome</keyword>
<evidence type="ECO:0000256" key="3">
    <source>
        <dbReference type="ARBA" id="ARBA00022729"/>
    </source>
</evidence>
<evidence type="ECO:0000313" key="9">
    <source>
        <dbReference type="Proteomes" id="UP000275401"/>
    </source>
</evidence>
<dbReference type="PROSITE" id="PS51257">
    <property type="entry name" value="PROKAR_LIPOPROTEIN"/>
    <property type="match status" value="1"/>
</dbReference>
<dbReference type="SMART" id="SM00062">
    <property type="entry name" value="PBPb"/>
    <property type="match status" value="1"/>
</dbReference>
<evidence type="ECO:0000256" key="5">
    <source>
        <dbReference type="SAM" id="SignalP"/>
    </source>
</evidence>
<dbReference type="AlphaFoldDB" id="A0A3M8WNY6"/>
<dbReference type="Proteomes" id="UP000275401">
    <property type="component" value="Unassembled WGS sequence"/>
</dbReference>
<dbReference type="InterPro" id="IPR001320">
    <property type="entry name" value="Iontro_rcpt_C"/>
</dbReference>
<comment type="subcellular location">
    <subcellularLocation>
        <location evidence="1">Cell envelope</location>
    </subcellularLocation>
</comment>
<dbReference type="CDD" id="cd13530">
    <property type="entry name" value="PBP2_peptides_like"/>
    <property type="match status" value="1"/>
</dbReference>
<evidence type="ECO:0000259" key="6">
    <source>
        <dbReference type="SMART" id="SM00062"/>
    </source>
</evidence>
<dbReference type="InterPro" id="IPR001638">
    <property type="entry name" value="Solute-binding_3/MltF_N"/>
</dbReference>
<dbReference type="Pfam" id="PF00497">
    <property type="entry name" value="SBP_bac_3"/>
    <property type="match status" value="1"/>
</dbReference>
<keyword evidence="3 5" id="KW-0732">Signal</keyword>
<dbReference type="InterPro" id="IPR018313">
    <property type="entry name" value="SBP_3_CS"/>
</dbReference>
<feature type="signal peptide" evidence="5">
    <location>
        <begin position="1"/>
        <end position="29"/>
    </location>
</feature>
<evidence type="ECO:0000256" key="1">
    <source>
        <dbReference type="ARBA" id="ARBA00004196"/>
    </source>
</evidence>
<feature type="domain" description="Ionotropic glutamate receptor C-terminal" evidence="7">
    <location>
        <begin position="42"/>
        <end position="260"/>
    </location>
</feature>
<dbReference type="GO" id="GO:0015276">
    <property type="term" value="F:ligand-gated monoatomic ion channel activity"/>
    <property type="evidence" value="ECO:0007669"/>
    <property type="project" value="InterPro"/>
</dbReference>
<dbReference type="Gene3D" id="3.40.190.10">
    <property type="entry name" value="Periplasmic binding protein-like II"/>
    <property type="match status" value="2"/>
</dbReference>
<organism evidence="8 9">
    <name type="scientific">Streptomyces botrytidirepellens</name>
    <dbReference type="NCBI Taxonomy" id="2486417"/>
    <lineage>
        <taxon>Bacteria</taxon>
        <taxon>Bacillati</taxon>
        <taxon>Actinomycetota</taxon>
        <taxon>Actinomycetes</taxon>
        <taxon>Kitasatosporales</taxon>
        <taxon>Streptomycetaceae</taxon>
        <taxon>Streptomyces</taxon>
    </lineage>
</organism>
<evidence type="ECO:0000256" key="2">
    <source>
        <dbReference type="ARBA" id="ARBA00010333"/>
    </source>
</evidence>
<dbReference type="RefSeq" id="WP_123099551.1">
    <property type="nucleotide sequence ID" value="NZ_RIBZ01000123.1"/>
</dbReference>
<name>A0A3M8WNY6_9ACTN</name>
<comment type="similarity">
    <text evidence="2 4">Belongs to the bacterial solute-binding protein 3 family.</text>
</comment>
<dbReference type="PANTHER" id="PTHR35936">
    <property type="entry name" value="MEMBRANE-BOUND LYTIC MUREIN TRANSGLYCOSYLASE F"/>
    <property type="match status" value="1"/>
</dbReference>
<dbReference type="SMART" id="SM00079">
    <property type="entry name" value="PBPe"/>
    <property type="match status" value="1"/>
</dbReference>
<comment type="caution">
    <text evidence="8">The sequence shown here is derived from an EMBL/GenBank/DDBJ whole genome shotgun (WGS) entry which is preliminary data.</text>
</comment>
<evidence type="ECO:0000256" key="4">
    <source>
        <dbReference type="RuleBase" id="RU003744"/>
    </source>
</evidence>
<dbReference type="PROSITE" id="PS01039">
    <property type="entry name" value="SBP_BACTERIAL_3"/>
    <property type="match status" value="1"/>
</dbReference>
<dbReference type="EMBL" id="RIBZ01000123">
    <property type="protein sequence ID" value="RNG30679.1"/>
    <property type="molecule type" value="Genomic_DNA"/>
</dbReference>
<gene>
    <name evidence="8" type="ORF">EEJ42_09655</name>
</gene>
<accession>A0A3M8WNY6</accession>
<feature type="domain" description="Solute-binding protein family 3/N-terminal" evidence="6">
    <location>
        <begin position="42"/>
        <end position="261"/>
    </location>
</feature>
<proteinExistence type="inferred from homology"/>